<accession>A0AAV2FTH1</accession>
<dbReference type="Proteomes" id="UP001497516">
    <property type="component" value="Chromosome 7"/>
</dbReference>
<dbReference type="AlphaFoldDB" id="A0AAV2FTH1"/>
<dbReference type="EMBL" id="OZ034820">
    <property type="protein sequence ID" value="CAL1400948.1"/>
    <property type="molecule type" value="Genomic_DNA"/>
</dbReference>
<name>A0AAV2FTH1_9ROSI</name>
<keyword evidence="2" id="KW-1185">Reference proteome</keyword>
<organism evidence="1 2">
    <name type="scientific">Linum trigynum</name>
    <dbReference type="NCBI Taxonomy" id="586398"/>
    <lineage>
        <taxon>Eukaryota</taxon>
        <taxon>Viridiplantae</taxon>
        <taxon>Streptophyta</taxon>
        <taxon>Embryophyta</taxon>
        <taxon>Tracheophyta</taxon>
        <taxon>Spermatophyta</taxon>
        <taxon>Magnoliopsida</taxon>
        <taxon>eudicotyledons</taxon>
        <taxon>Gunneridae</taxon>
        <taxon>Pentapetalae</taxon>
        <taxon>rosids</taxon>
        <taxon>fabids</taxon>
        <taxon>Malpighiales</taxon>
        <taxon>Linaceae</taxon>
        <taxon>Linum</taxon>
    </lineage>
</organism>
<evidence type="ECO:0000313" key="1">
    <source>
        <dbReference type="EMBL" id="CAL1400948.1"/>
    </source>
</evidence>
<gene>
    <name evidence="1" type="ORF">LTRI10_LOCUS41041</name>
</gene>
<reference evidence="1 2" key="1">
    <citation type="submission" date="2024-04" db="EMBL/GenBank/DDBJ databases">
        <authorList>
            <person name="Fracassetti M."/>
        </authorList>
    </citation>
    <scope>NUCLEOTIDE SEQUENCE [LARGE SCALE GENOMIC DNA]</scope>
</reference>
<sequence length="92" mass="11128">MFILWQRLKALRHLLYDWSRAGTTNSARNIRILYTEIEALKAGNVVDWEHIGEFENELSRQWESEEEFWKHKSSVRWLKKGDQNSSYFHTLT</sequence>
<evidence type="ECO:0000313" key="2">
    <source>
        <dbReference type="Proteomes" id="UP001497516"/>
    </source>
</evidence>
<protein>
    <submittedName>
        <fullName evidence="1">Uncharacterized protein</fullName>
    </submittedName>
</protein>
<proteinExistence type="predicted"/>